<dbReference type="AlphaFoldDB" id="A0A9Q0IJ22"/>
<protein>
    <submittedName>
        <fullName evidence="2">Uncharacterized protein</fullName>
    </submittedName>
</protein>
<organism evidence="2 3">
    <name type="scientific">Muraenolepis orangiensis</name>
    <name type="common">Patagonian moray cod</name>
    <dbReference type="NCBI Taxonomy" id="630683"/>
    <lineage>
        <taxon>Eukaryota</taxon>
        <taxon>Metazoa</taxon>
        <taxon>Chordata</taxon>
        <taxon>Craniata</taxon>
        <taxon>Vertebrata</taxon>
        <taxon>Euteleostomi</taxon>
        <taxon>Actinopterygii</taxon>
        <taxon>Neopterygii</taxon>
        <taxon>Teleostei</taxon>
        <taxon>Neoteleostei</taxon>
        <taxon>Acanthomorphata</taxon>
        <taxon>Zeiogadaria</taxon>
        <taxon>Gadariae</taxon>
        <taxon>Gadiformes</taxon>
        <taxon>Muraenolepidoidei</taxon>
        <taxon>Muraenolepididae</taxon>
        <taxon>Muraenolepis</taxon>
    </lineage>
</organism>
<evidence type="ECO:0000313" key="3">
    <source>
        <dbReference type="Proteomes" id="UP001148018"/>
    </source>
</evidence>
<dbReference type="OrthoDB" id="9428756at2759"/>
<feature type="region of interest" description="Disordered" evidence="1">
    <location>
        <begin position="1"/>
        <end position="27"/>
    </location>
</feature>
<comment type="caution">
    <text evidence="2">The sequence shown here is derived from an EMBL/GenBank/DDBJ whole genome shotgun (WGS) entry which is preliminary data.</text>
</comment>
<dbReference type="Proteomes" id="UP001148018">
    <property type="component" value="Unassembled WGS sequence"/>
</dbReference>
<dbReference type="EMBL" id="JANIIK010000048">
    <property type="protein sequence ID" value="KAJ3599770.1"/>
    <property type="molecule type" value="Genomic_DNA"/>
</dbReference>
<proteinExistence type="predicted"/>
<keyword evidence="3" id="KW-1185">Reference proteome</keyword>
<sequence length="181" mass="19235">MRGGQGGHRDTLLSSSNHVTRRGCAAEEPQTHGVMTAEGARMRFVCALLLLMCTVPGTRAGNGAGGNGPTGAGGNASSLSTKARSCADLRQFYTGKGFTLNAVPQTEISAEIRHPGTSDSFVSHGDERLVLHPTALIIHQPASWDLNRPSYSTLTTHVKKKKGYVPFHVQINICRLSSAKP</sequence>
<gene>
    <name evidence="2" type="ORF">NHX12_033726</name>
</gene>
<reference evidence="2" key="1">
    <citation type="submission" date="2022-07" db="EMBL/GenBank/DDBJ databases">
        <title>Chromosome-level genome of Muraenolepis orangiensis.</title>
        <authorList>
            <person name="Kim J."/>
        </authorList>
    </citation>
    <scope>NUCLEOTIDE SEQUENCE</scope>
    <source>
        <strain evidence="2">KU_S4_2022</strain>
        <tissue evidence="2">Muscle</tissue>
    </source>
</reference>
<name>A0A9Q0IJ22_9TELE</name>
<evidence type="ECO:0000256" key="1">
    <source>
        <dbReference type="SAM" id="MobiDB-lite"/>
    </source>
</evidence>
<evidence type="ECO:0000313" key="2">
    <source>
        <dbReference type="EMBL" id="KAJ3599770.1"/>
    </source>
</evidence>
<accession>A0A9Q0IJ22</accession>